<protein>
    <recommendedName>
        <fullName evidence="2">Isoprenyl transferase</fullName>
        <ecNumber evidence="2">2.5.1.-</ecNumber>
    </recommendedName>
</protein>
<dbReference type="Gene3D" id="3.40.1180.10">
    <property type="entry name" value="Decaprenyl diphosphate synthase-like"/>
    <property type="match status" value="1"/>
</dbReference>
<feature type="binding site" evidence="2">
    <location>
        <begin position="25"/>
        <end position="28"/>
    </location>
    <ligand>
        <name>substrate</name>
    </ligand>
</feature>
<evidence type="ECO:0000313" key="3">
    <source>
        <dbReference type="EMBL" id="QAA76475.1"/>
    </source>
</evidence>
<dbReference type="GO" id="GO:0005829">
    <property type="term" value="C:cytosol"/>
    <property type="evidence" value="ECO:0007669"/>
    <property type="project" value="TreeGrafter"/>
</dbReference>
<gene>
    <name evidence="3" type="ORF">BIP78_0709</name>
</gene>
<dbReference type="GO" id="GO:0000287">
    <property type="term" value="F:magnesium ion binding"/>
    <property type="evidence" value="ECO:0007669"/>
    <property type="project" value="UniProtKB-UniRule"/>
</dbReference>
<feature type="active site" evidence="2">
    <location>
        <position position="24"/>
    </location>
</feature>
<dbReference type="InterPro" id="IPR036424">
    <property type="entry name" value="UPP_synth-like_sf"/>
</dbReference>
<organism evidence="3 4">
    <name type="scientific">Bipolaricaulis sibiricus</name>
    <dbReference type="NCBI Taxonomy" id="2501609"/>
    <lineage>
        <taxon>Bacteria</taxon>
        <taxon>Candidatus Bipolaricaulota</taxon>
        <taxon>Candidatus Bipolaricaulia</taxon>
        <taxon>Candidatus Bipolaricaulales</taxon>
        <taxon>Candidatus Bipolaricaulaceae</taxon>
        <taxon>Candidatus Bipolaricaulis</taxon>
    </lineage>
</organism>
<comment type="similarity">
    <text evidence="2">Belongs to the UPP synthase family.</text>
</comment>
<feature type="binding site" evidence="2">
    <location>
        <begin position="199"/>
        <end position="201"/>
    </location>
    <ligand>
        <name>substrate</name>
    </ligand>
</feature>
<dbReference type="Proteomes" id="UP000287233">
    <property type="component" value="Chromosome"/>
</dbReference>
<dbReference type="EMBL" id="CP034928">
    <property type="protein sequence ID" value="QAA76475.1"/>
    <property type="molecule type" value="Genomic_DNA"/>
</dbReference>
<dbReference type="GO" id="GO:0016094">
    <property type="term" value="P:polyprenol biosynthetic process"/>
    <property type="evidence" value="ECO:0007669"/>
    <property type="project" value="TreeGrafter"/>
</dbReference>
<feature type="binding site" evidence="2">
    <location>
        <position position="212"/>
    </location>
    <ligand>
        <name>Mg(2+)</name>
        <dbReference type="ChEBI" id="CHEBI:18420"/>
    </ligand>
</feature>
<feature type="binding site" evidence="2">
    <location>
        <position position="193"/>
    </location>
    <ligand>
        <name>substrate</name>
    </ligand>
</feature>
<dbReference type="NCBIfam" id="TIGR00055">
    <property type="entry name" value="uppS"/>
    <property type="match status" value="1"/>
</dbReference>
<keyword evidence="1 2" id="KW-0808">Transferase</keyword>
<comment type="cofactor">
    <cofactor evidence="2">
        <name>Mg(2+)</name>
        <dbReference type="ChEBI" id="CHEBI:18420"/>
    </cofactor>
    <text evidence="2">Binds 2 magnesium ions per subunit.</text>
</comment>
<keyword evidence="2" id="KW-0460">Magnesium</keyword>
<feature type="binding site" evidence="2">
    <location>
        <begin position="70"/>
        <end position="72"/>
    </location>
    <ligand>
        <name>substrate</name>
    </ligand>
</feature>
<dbReference type="GO" id="GO:0008834">
    <property type="term" value="F:ditrans,polycis-undecaprenyl-diphosphate synthase [(2E,6E)-farnesyl-diphosphate specific] activity"/>
    <property type="evidence" value="ECO:0007669"/>
    <property type="project" value="TreeGrafter"/>
</dbReference>
<dbReference type="Pfam" id="PF01255">
    <property type="entry name" value="Prenyltransf"/>
    <property type="match status" value="1"/>
</dbReference>
<dbReference type="PANTHER" id="PTHR10291">
    <property type="entry name" value="DEHYDRODOLICHYL DIPHOSPHATE SYNTHASE FAMILY MEMBER"/>
    <property type="match status" value="1"/>
</dbReference>
<evidence type="ECO:0000256" key="2">
    <source>
        <dbReference type="HAMAP-Rule" id="MF_01139"/>
    </source>
</evidence>
<feature type="binding site" evidence="2">
    <location>
        <position position="24"/>
    </location>
    <ligand>
        <name>Mg(2+)</name>
        <dbReference type="ChEBI" id="CHEBI:18420"/>
    </ligand>
</feature>
<feature type="binding site" evidence="2">
    <location>
        <position position="37"/>
    </location>
    <ligand>
        <name>substrate</name>
    </ligand>
</feature>
<feature type="binding site" evidence="2">
    <location>
        <position position="41"/>
    </location>
    <ligand>
        <name>substrate</name>
    </ligand>
</feature>
<comment type="function">
    <text evidence="2">Catalyzes the condensation of isopentenyl diphosphate (IPP) with allylic pyrophosphates generating different type of terpenoids.</text>
</comment>
<name>A0A410FTQ3_BIPS1</name>
<dbReference type="HAMAP" id="MF_01139">
    <property type="entry name" value="ISPT"/>
    <property type="match status" value="1"/>
</dbReference>
<dbReference type="KEGG" id="bih:BIP78_0709"/>
<dbReference type="PANTHER" id="PTHR10291:SF0">
    <property type="entry name" value="DEHYDRODOLICHYL DIPHOSPHATE SYNTHASE 2"/>
    <property type="match status" value="1"/>
</dbReference>
<feature type="binding site" evidence="2">
    <location>
        <position position="76"/>
    </location>
    <ligand>
        <name>substrate</name>
    </ligand>
</feature>
<dbReference type="CDD" id="cd00475">
    <property type="entry name" value="Cis_IPPS"/>
    <property type="match status" value="1"/>
</dbReference>
<dbReference type="SUPFAM" id="SSF64005">
    <property type="entry name" value="Undecaprenyl diphosphate synthase"/>
    <property type="match status" value="1"/>
</dbReference>
<evidence type="ECO:0000256" key="1">
    <source>
        <dbReference type="ARBA" id="ARBA00022679"/>
    </source>
</evidence>
<comment type="subunit">
    <text evidence="2">Homodimer.</text>
</comment>
<dbReference type="EC" id="2.5.1.-" evidence="2"/>
<reference evidence="4" key="1">
    <citation type="submission" date="2018-12" db="EMBL/GenBank/DDBJ databases">
        <title>Complete genome sequence of an uncultured bacterium of the candidate phylum Bipolaricaulota.</title>
        <authorList>
            <person name="Kadnikov V.V."/>
            <person name="Mardanov A.V."/>
            <person name="Beletsky A.V."/>
            <person name="Frank Y.A."/>
            <person name="Karnachuk O.V."/>
            <person name="Ravin N.V."/>
        </authorList>
    </citation>
    <scope>NUCLEOTIDE SEQUENCE [LARGE SCALE GENOMIC DNA]</scope>
</reference>
<accession>A0A410FTQ3</accession>
<feature type="binding site" evidence="2">
    <location>
        <position position="29"/>
    </location>
    <ligand>
        <name>substrate</name>
    </ligand>
</feature>
<feature type="binding site" evidence="2">
    <location>
        <position position="74"/>
    </location>
    <ligand>
        <name>substrate</name>
    </ligand>
</feature>
<dbReference type="InterPro" id="IPR001441">
    <property type="entry name" value="UPP_synth-like"/>
</dbReference>
<keyword evidence="2" id="KW-0479">Metal-binding</keyword>
<sequence length="247" mass="28109">MTVVDELAKVRVRPLPRHVALIMDGNGRWAQARGLPRLEGHRQGVRAAERLVRFVAAERLVPCLSLFAFSTENWNRPRDEIENLFALLERFVHEREREFVEQGVRLEVLGATEALPPSLARAIRDVEEHTREGKVLHLVVGINFGGRWSVVEGARRAAALAREGKLDPGALDEASFARLLPTAGFADPDLIVRTGEEKRISNFYLWEAAYAELYFTPTLWPDFDEVALLDALRDYQGRRRRFGRVET</sequence>
<feature type="active site" description="Proton acceptor" evidence="2">
    <location>
        <position position="73"/>
    </location>
</feature>
<dbReference type="AlphaFoldDB" id="A0A410FTQ3"/>
<evidence type="ECO:0000313" key="4">
    <source>
        <dbReference type="Proteomes" id="UP000287233"/>
    </source>
</evidence>
<proteinExistence type="inferred from homology"/>